<evidence type="ECO:0000313" key="3">
    <source>
        <dbReference type="EMBL" id="THU86782.1"/>
    </source>
</evidence>
<name>A0A4S8LD20_DENBC</name>
<evidence type="ECO:0000256" key="1">
    <source>
        <dbReference type="ARBA" id="ARBA00022737"/>
    </source>
</evidence>
<sequence>MTSSHRVSNVSTNRFNASFFGIPRYPTFPPPDPFYGIPQDRTTTAAFHDSVENEGVSRCLPGTQEDVLHEITKWAQDTSGESICWVHSLAGGGKSTVAQSIADRFSDRAATYFFSRKTTITAKNFFPTIAYRLATLFPFVGQRIQTILSRDPLIFSRCLSDQLNELILQPLRARDPTAEDILIIVDGLDECSVEECRNLVRVISSSALDQDSQMPIRFLLFGRRAQAIHEELQSPYRSLDLDDFLYSVSIPEYLEGDIRLPPELLEQHPLLEVPAER</sequence>
<accession>A0A4S8LD20</accession>
<reference evidence="3 4" key="1">
    <citation type="journal article" date="2019" name="Nat. Ecol. Evol.">
        <title>Megaphylogeny resolves global patterns of mushroom evolution.</title>
        <authorList>
            <person name="Varga T."/>
            <person name="Krizsan K."/>
            <person name="Foldi C."/>
            <person name="Dima B."/>
            <person name="Sanchez-Garcia M."/>
            <person name="Sanchez-Ramirez S."/>
            <person name="Szollosi G.J."/>
            <person name="Szarkandi J.G."/>
            <person name="Papp V."/>
            <person name="Albert L."/>
            <person name="Andreopoulos W."/>
            <person name="Angelini C."/>
            <person name="Antonin V."/>
            <person name="Barry K.W."/>
            <person name="Bougher N.L."/>
            <person name="Buchanan P."/>
            <person name="Buyck B."/>
            <person name="Bense V."/>
            <person name="Catcheside P."/>
            <person name="Chovatia M."/>
            <person name="Cooper J."/>
            <person name="Damon W."/>
            <person name="Desjardin D."/>
            <person name="Finy P."/>
            <person name="Geml J."/>
            <person name="Haridas S."/>
            <person name="Hughes K."/>
            <person name="Justo A."/>
            <person name="Karasinski D."/>
            <person name="Kautmanova I."/>
            <person name="Kiss B."/>
            <person name="Kocsube S."/>
            <person name="Kotiranta H."/>
            <person name="LaButti K.M."/>
            <person name="Lechner B.E."/>
            <person name="Liimatainen K."/>
            <person name="Lipzen A."/>
            <person name="Lukacs Z."/>
            <person name="Mihaltcheva S."/>
            <person name="Morgado L.N."/>
            <person name="Niskanen T."/>
            <person name="Noordeloos M.E."/>
            <person name="Ohm R.A."/>
            <person name="Ortiz-Santana B."/>
            <person name="Ovrebo C."/>
            <person name="Racz N."/>
            <person name="Riley R."/>
            <person name="Savchenko A."/>
            <person name="Shiryaev A."/>
            <person name="Soop K."/>
            <person name="Spirin V."/>
            <person name="Szebenyi C."/>
            <person name="Tomsovsky M."/>
            <person name="Tulloss R.E."/>
            <person name="Uehling J."/>
            <person name="Grigoriev I.V."/>
            <person name="Vagvolgyi C."/>
            <person name="Papp T."/>
            <person name="Martin F.M."/>
            <person name="Miettinen O."/>
            <person name="Hibbett D.S."/>
            <person name="Nagy L.G."/>
        </authorList>
    </citation>
    <scope>NUCLEOTIDE SEQUENCE [LARGE SCALE GENOMIC DNA]</scope>
    <source>
        <strain evidence="3 4">CBS 962.96</strain>
    </source>
</reference>
<organism evidence="3 4">
    <name type="scientific">Dendrothele bispora (strain CBS 962.96)</name>
    <dbReference type="NCBI Taxonomy" id="1314807"/>
    <lineage>
        <taxon>Eukaryota</taxon>
        <taxon>Fungi</taxon>
        <taxon>Dikarya</taxon>
        <taxon>Basidiomycota</taxon>
        <taxon>Agaricomycotina</taxon>
        <taxon>Agaricomycetes</taxon>
        <taxon>Agaricomycetidae</taxon>
        <taxon>Agaricales</taxon>
        <taxon>Agaricales incertae sedis</taxon>
        <taxon>Dendrothele</taxon>
    </lineage>
</organism>
<dbReference type="Proteomes" id="UP000297245">
    <property type="component" value="Unassembled WGS sequence"/>
</dbReference>
<evidence type="ECO:0000259" key="2">
    <source>
        <dbReference type="Pfam" id="PF24883"/>
    </source>
</evidence>
<keyword evidence="4" id="KW-1185">Reference proteome</keyword>
<dbReference type="InterPro" id="IPR056884">
    <property type="entry name" value="NPHP3-like_N"/>
</dbReference>
<keyword evidence="1" id="KW-0677">Repeat</keyword>
<dbReference type="Gene3D" id="3.40.50.300">
    <property type="entry name" value="P-loop containing nucleotide triphosphate hydrolases"/>
    <property type="match status" value="1"/>
</dbReference>
<dbReference type="SUPFAM" id="SSF52540">
    <property type="entry name" value="P-loop containing nucleoside triphosphate hydrolases"/>
    <property type="match status" value="1"/>
</dbReference>
<dbReference type="EMBL" id="ML179480">
    <property type="protein sequence ID" value="THU86782.1"/>
    <property type="molecule type" value="Genomic_DNA"/>
</dbReference>
<dbReference type="Pfam" id="PF24883">
    <property type="entry name" value="NPHP3_N"/>
    <property type="match status" value="1"/>
</dbReference>
<dbReference type="AlphaFoldDB" id="A0A4S8LD20"/>
<protein>
    <recommendedName>
        <fullName evidence="2">Nephrocystin 3-like N-terminal domain-containing protein</fullName>
    </recommendedName>
</protein>
<dbReference type="InterPro" id="IPR027417">
    <property type="entry name" value="P-loop_NTPase"/>
</dbReference>
<dbReference type="OrthoDB" id="5967843at2759"/>
<feature type="domain" description="Nephrocystin 3-like N-terminal" evidence="2">
    <location>
        <begin position="69"/>
        <end position="223"/>
    </location>
</feature>
<gene>
    <name evidence="3" type="ORF">K435DRAFT_359429</name>
</gene>
<proteinExistence type="predicted"/>
<evidence type="ECO:0000313" key="4">
    <source>
        <dbReference type="Proteomes" id="UP000297245"/>
    </source>
</evidence>